<dbReference type="EMBL" id="FN656671">
    <property type="protein sequence ID" value="CBY41830.1"/>
    <property type="molecule type" value="Genomic_DNA"/>
</dbReference>
<dbReference type="AlphaFoldDB" id="E4Z2A2"/>
<reference evidence="1" key="1">
    <citation type="journal article" date="2010" name="Science">
        <title>Plasticity of animal genome architecture unmasked by rapid evolution of a pelagic tunicate.</title>
        <authorList>
            <person name="Denoeud F."/>
            <person name="Henriet S."/>
            <person name="Mungpakdee S."/>
            <person name="Aury J.M."/>
            <person name="Da Silva C."/>
            <person name="Brinkmann H."/>
            <person name="Mikhaleva J."/>
            <person name="Olsen L.C."/>
            <person name="Jubin C."/>
            <person name="Canestro C."/>
            <person name="Bouquet J.M."/>
            <person name="Danks G."/>
            <person name="Poulain J."/>
            <person name="Campsteijn C."/>
            <person name="Adamski M."/>
            <person name="Cross I."/>
            <person name="Yadetie F."/>
            <person name="Muffato M."/>
            <person name="Louis A."/>
            <person name="Butcher S."/>
            <person name="Tsagkogeorga G."/>
            <person name="Konrad A."/>
            <person name="Singh S."/>
            <person name="Jensen M.F."/>
            <person name="Cong E.H."/>
            <person name="Eikeseth-Otteraa H."/>
            <person name="Noel B."/>
            <person name="Anthouard V."/>
            <person name="Porcel B.M."/>
            <person name="Kachouri-Lafond R."/>
            <person name="Nishino A."/>
            <person name="Ugolini M."/>
            <person name="Chourrout P."/>
            <person name="Nishida H."/>
            <person name="Aasland R."/>
            <person name="Huzurbazar S."/>
            <person name="Westhof E."/>
            <person name="Delsuc F."/>
            <person name="Lehrach H."/>
            <person name="Reinhardt R."/>
            <person name="Weissenbach J."/>
            <person name="Roy S.W."/>
            <person name="Artiguenave F."/>
            <person name="Postlethwait J.H."/>
            <person name="Manak J.R."/>
            <person name="Thompson E.M."/>
            <person name="Jaillon O."/>
            <person name="Du Pasquier L."/>
            <person name="Boudinot P."/>
            <person name="Liberles D.A."/>
            <person name="Volff J.N."/>
            <person name="Philippe H."/>
            <person name="Lenhard B."/>
            <person name="Roest Crollius H."/>
            <person name="Wincker P."/>
            <person name="Chourrout D."/>
        </authorList>
    </citation>
    <scope>NUCLEOTIDE SEQUENCE [LARGE SCALE GENOMIC DNA]</scope>
</reference>
<protein>
    <submittedName>
        <fullName evidence="1">Uncharacterized protein</fullName>
    </submittedName>
</protein>
<gene>
    <name evidence="1" type="ORF">GSOID_T00023923001</name>
</gene>
<organism evidence="1">
    <name type="scientific">Oikopleura dioica</name>
    <name type="common">Tunicate</name>
    <dbReference type="NCBI Taxonomy" id="34765"/>
    <lineage>
        <taxon>Eukaryota</taxon>
        <taxon>Metazoa</taxon>
        <taxon>Chordata</taxon>
        <taxon>Tunicata</taxon>
        <taxon>Appendicularia</taxon>
        <taxon>Copelata</taxon>
        <taxon>Oikopleuridae</taxon>
        <taxon>Oikopleura</taxon>
    </lineage>
</organism>
<name>E4Z2A2_OIKDI</name>
<proteinExistence type="predicted"/>
<feature type="non-terminal residue" evidence="1">
    <location>
        <position position="1"/>
    </location>
</feature>
<evidence type="ECO:0000313" key="1">
    <source>
        <dbReference type="EMBL" id="CBY41830.1"/>
    </source>
</evidence>
<sequence>KKIEVISKSPHLTLKKIENCCGSRVAPKK</sequence>
<accession>E4Z2A2</accession>
<dbReference type="Proteomes" id="UP000011014">
    <property type="component" value="Unassembled WGS sequence"/>
</dbReference>